<proteinExistence type="inferred from homology"/>
<dbReference type="Gene3D" id="1.10.630.10">
    <property type="entry name" value="Cytochrome P450"/>
    <property type="match status" value="1"/>
</dbReference>
<dbReference type="InterPro" id="IPR002397">
    <property type="entry name" value="Cyt_P450_B"/>
</dbReference>
<sequence length="473" mass="51404">MFGGPVSLRQPIPGSAPPPGCPAHTTGTGQIGDYRASELRRLHELDDPLRAYEELRAQYGPVAPVLLHGDLPAWIVLGYREILEVMRNPATFSKDSRRWTAFRERKVAAESPLMPMIGWQPLCVFADGREHSRLREAVVDGLAQFNRRGMRRYVARYTQELVSTFGPLGTADLVRDYAEPLPMLVVSHLLGVRPEDGPTLVEPTLDLMRGSPTAAESNQVVTQVLQDMVARKKMEPGSDLASRLIAHESGLTEAEIVEHLRLTLIAAHQGTVNLLAHTLRLLLTDQRFRGSLSGGTMTLPDALEQVMWDTPSIGVVPGPWATRDVVLGGQEIREGDMLLLCIAAGNRDPEQRPDLSQPLYGNRSHLALGSGPHECPGGDIGRAIADTGIEELTALIPDINLTIPGDAIPITAGWLASRPASLPVHFTPRPAAASATRTSTQASPAPHSTDQADQSSPQQGRPWSRMRSAFIKS</sequence>
<comment type="caution">
    <text evidence="3">The sequence shown here is derived from an EMBL/GenBank/DDBJ whole genome shotgun (WGS) entry which is preliminary data.</text>
</comment>
<dbReference type="PRINTS" id="PR00359">
    <property type="entry name" value="BP450"/>
</dbReference>
<dbReference type="PATRIC" id="fig|66430.4.peg.2977"/>
<dbReference type="PANTHER" id="PTHR46696">
    <property type="entry name" value="P450, PUTATIVE (EUROFUNG)-RELATED"/>
    <property type="match status" value="1"/>
</dbReference>
<accession>A0A0J6XDB1</accession>
<gene>
    <name evidence="3" type="ORF">ACS04_32150</name>
</gene>
<dbReference type="GO" id="GO:0020037">
    <property type="term" value="F:heme binding"/>
    <property type="evidence" value="ECO:0007669"/>
    <property type="project" value="InterPro"/>
</dbReference>
<dbReference type="PANTHER" id="PTHR46696:SF1">
    <property type="entry name" value="CYTOCHROME P450 YJIB-RELATED"/>
    <property type="match status" value="1"/>
</dbReference>
<feature type="region of interest" description="Disordered" evidence="2">
    <location>
        <begin position="1"/>
        <end position="30"/>
    </location>
</feature>
<dbReference type="EMBL" id="LFML01000157">
    <property type="protein sequence ID" value="KMO93920.1"/>
    <property type="molecule type" value="Genomic_DNA"/>
</dbReference>
<evidence type="ECO:0000256" key="1">
    <source>
        <dbReference type="ARBA" id="ARBA00010617"/>
    </source>
</evidence>
<dbReference type="GO" id="GO:0004497">
    <property type="term" value="F:monooxygenase activity"/>
    <property type="evidence" value="ECO:0007669"/>
    <property type="project" value="InterPro"/>
</dbReference>
<feature type="compositionally biased region" description="Polar residues" evidence="2">
    <location>
        <begin position="448"/>
        <end position="461"/>
    </location>
</feature>
<evidence type="ECO:0000256" key="2">
    <source>
        <dbReference type="SAM" id="MobiDB-lite"/>
    </source>
</evidence>
<evidence type="ECO:0000313" key="4">
    <source>
        <dbReference type="Proteomes" id="UP000035932"/>
    </source>
</evidence>
<evidence type="ECO:0000313" key="3">
    <source>
        <dbReference type="EMBL" id="KMO93920.1"/>
    </source>
</evidence>
<dbReference type="GO" id="GO:0005506">
    <property type="term" value="F:iron ion binding"/>
    <property type="evidence" value="ECO:0007669"/>
    <property type="project" value="InterPro"/>
</dbReference>
<dbReference type="InterPro" id="IPR036396">
    <property type="entry name" value="Cyt_P450_sf"/>
</dbReference>
<feature type="region of interest" description="Disordered" evidence="2">
    <location>
        <begin position="430"/>
        <end position="473"/>
    </location>
</feature>
<dbReference type="STRING" id="66430.ACS04_32150"/>
<keyword evidence="4" id="KW-1185">Reference proteome</keyword>
<dbReference type="GO" id="GO:0016705">
    <property type="term" value="F:oxidoreductase activity, acting on paired donors, with incorporation or reduction of molecular oxygen"/>
    <property type="evidence" value="ECO:0007669"/>
    <property type="project" value="InterPro"/>
</dbReference>
<name>A0A0J6XDB1_9ACTN</name>
<feature type="compositionally biased region" description="Low complexity" evidence="2">
    <location>
        <begin position="430"/>
        <end position="446"/>
    </location>
</feature>
<dbReference type="AlphaFoldDB" id="A0A0J6XDB1"/>
<comment type="similarity">
    <text evidence="1">Belongs to the cytochrome P450 family.</text>
</comment>
<dbReference type="Proteomes" id="UP000035932">
    <property type="component" value="Unassembled WGS sequence"/>
</dbReference>
<protein>
    <submittedName>
        <fullName evidence="3">Cytochrome P450</fullName>
    </submittedName>
</protein>
<reference evidence="3 4" key="1">
    <citation type="submission" date="2015-06" db="EMBL/GenBank/DDBJ databases">
        <title>Recapitulation of the evolution of biosynthetic gene clusters reveals hidden chemical diversity on bacterial genomes.</title>
        <authorList>
            <person name="Cruz-Morales P."/>
            <person name="Martinez-Guerrero C."/>
            <person name="Morales-Escalante M.A."/>
            <person name="Yanez-Guerra L.A."/>
            <person name="Kopp J.F."/>
            <person name="Feldmann J."/>
            <person name="Ramos-Aboites H.E."/>
            <person name="Barona-Gomez F."/>
        </authorList>
    </citation>
    <scope>NUCLEOTIDE SEQUENCE [LARGE SCALE GENOMIC DNA]</scope>
    <source>
        <strain evidence="3 4">ATCC 31245</strain>
    </source>
</reference>
<dbReference type="SUPFAM" id="SSF48264">
    <property type="entry name" value="Cytochrome P450"/>
    <property type="match status" value="1"/>
</dbReference>
<organism evidence="3 4">
    <name type="scientific">Streptomyces roseus</name>
    <dbReference type="NCBI Taxonomy" id="66430"/>
    <lineage>
        <taxon>Bacteria</taxon>
        <taxon>Bacillati</taxon>
        <taxon>Actinomycetota</taxon>
        <taxon>Actinomycetes</taxon>
        <taxon>Kitasatosporales</taxon>
        <taxon>Streptomycetaceae</taxon>
        <taxon>Streptomyces</taxon>
    </lineage>
</organism>